<dbReference type="Proteomes" id="UP001190700">
    <property type="component" value="Unassembled WGS sequence"/>
</dbReference>
<accession>A0AAE0EVL5</accession>
<organism evidence="1 2">
    <name type="scientific">Cymbomonas tetramitiformis</name>
    <dbReference type="NCBI Taxonomy" id="36881"/>
    <lineage>
        <taxon>Eukaryota</taxon>
        <taxon>Viridiplantae</taxon>
        <taxon>Chlorophyta</taxon>
        <taxon>Pyramimonadophyceae</taxon>
        <taxon>Pyramimonadales</taxon>
        <taxon>Pyramimonadaceae</taxon>
        <taxon>Cymbomonas</taxon>
    </lineage>
</organism>
<gene>
    <name evidence="1" type="ORF">CYMTET_47801</name>
</gene>
<name>A0AAE0EVL5_9CHLO</name>
<dbReference type="Gene3D" id="3.40.50.1000">
    <property type="entry name" value="HAD superfamily/HAD-like"/>
    <property type="match status" value="1"/>
</dbReference>
<proteinExistence type="predicted"/>
<keyword evidence="2" id="KW-1185">Reference proteome</keyword>
<protein>
    <submittedName>
        <fullName evidence="1">Uncharacterized protein</fullName>
    </submittedName>
</protein>
<comment type="caution">
    <text evidence="1">The sequence shown here is derived from an EMBL/GenBank/DDBJ whole genome shotgun (WGS) entry which is preliminary data.</text>
</comment>
<sequence length="196" mass="21869">MNTSTGERCPSLDIAFGSEVAPLLWVWDFDQTILSIHSYGQRIKPEDVLSGKRNLDEDVADVVFFKQFISEVLKNGSSVAVASFGEYEVIQAYLDILVPGVFNRENISTPTCVGGRDGQGLHDGKVPQLEKLLSGIFRKKVTKEMRARTVLFDDQVDNIRRAIGAGYIAVHTPDAFTRQEWCAMRSFLPSDLVRKA</sequence>
<evidence type="ECO:0000313" key="1">
    <source>
        <dbReference type="EMBL" id="KAK3242513.1"/>
    </source>
</evidence>
<reference evidence="1 2" key="1">
    <citation type="journal article" date="2015" name="Genome Biol. Evol.">
        <title>Comparative Genomics of a Bacterivorous Green Alga Reveals Evolutionary Causalities and Consequences of Phago-Mixotrophic Mode of Nutrition.</title>
        <authorList>
            <person name="Burns J.A."/>
            <person name="Paasch A."/>
            <person name="Narechania A."/>
            <person name="Kim E."/>
        </authorList>
    </citation>
    <scope>NUCLEOTIDE SEQUENCE [LARGE SCALE GENOMIC DNA]</scope>
    <source>
        <strain evidence="1 2">PLY_AMNH</strain>
    </source>
</reference>
<evidence type="ECO:0000313" key="2">
    <source>
        <dbReference type="Proteomes" id="UP001190700"/>
    </source>
</evidence>
<dbReference type="AlphaFoldDB" id="A0AAE0EVL5"/>
<dbReference type="EMBL" id="LGRX02033156">
    <property type="protein sequence ID" value="KAK3242513.1"/>
    <property type="molecule type" value="Genomic_DNA"/>
</dbReference>
<dbReference type="InterPro" id="IPR023214">
    <property type="entry name" value="HAD_sf"/>
</dbReference>